<protein>
    <submittedName>
        <fullName evidence="1">Uncharacterized protein</fullName>
    </submittedName>
</protein>
<organism evidence="1 2">
    <name type="scientific">Cylindrobasidium torrendii FP15055 ss-10</name>
    <dbReference type="NCBI Taxonomy" id="1314674"/>
    <lineage>
        <taxon>Eukaryota</taxon>
        <taxon>Fungi</taxon>
        <taxon>Dikarya</taxon>
        <taxon>Basidiomycota</taxon>
        <taxon>Agaricomycotina</taxon>
        <taxon>Agaricomycetes</taxon>
        <taxon>Agaricomycetidae</taxon>
        <taxon>Agaricales</taxon>
        <taxon>Marasmiineae</taxon>
        <taxon>Physalacriaceae</taxon>
        <taxon>Cylindrobasidium</taxon>
    </lineage>
</organism>
<sequence>MRELPDARRFSGTHPDVAIQAHRWMIMVTISAGPAQTVLGFDFLRVMSVVGLT</sequence>
<evidence type="ECO:0000313" key="2">
    <source>
        <dbReference type="Proteomes" id="UP000054007"/>
    </source>
</evidence>
<accession>A0A0D7AT56</accession>
<name>A0A0D7AT56_9AGAR</name>
<dbReference type="AlphaFoldDB" id="A0A0D7AT56"/>
<gene>
    <name evidence="1" type="ORF">CYLTODRAFT_226063</name>
</gene>
<proteinExistence type="predicted"/>
<dbReference type="EMBL" id="KN880955">
    <property type="protein sequence ID" value="KIY61397.1"/>
    <property type="molecule type" value="Genomic_DNA"/>
</dbReference>
<reference evidence="1 2" key="1">
    <citation type="journal article" date="2015" name="Fungal Genet. Biol.">
        <title>Evolution of novel wood decay mechanisms in Agaricales revealed by the genome sequences of Fistulina hepatica and Cylindrobasidium torrendii.</title>
        <authorList>
            <person name="Floudas D."/>
            <person name="Held B.W."/>
            <person name="Riley R."/>
            <person name="Nagy L.G."/>
            <person name="Koehler G."/>
            <person name="Ransdell A.S."/>
            <person name="Younus H."/>
            <person name="Chow J."/>
            <person name="Chiniquy J."/>
            <person name="Lipzen A."/>
            <person name="Tritt A."/>
            <person name="Sun H."/>
            <person name="Haridas S."/>
            <person name="LaButti K."/>
            <person name="Ohm R.A."/>
            <person name="Kues U."/>
            <person name="Blanchette R.A."/>
            <person name="Grigoriev I.V."/>
            <person name="Minto R.E."/>
            <person name="Hibbett D.S."/>
        </authorList>
    </citation>
    <scope>NUCLEOTIDE SEQUENCE [LARGE SCALE GENOMIC DNA]</scope>
    <source>
        <strain evidence="1 2">FP15055 ss-10</strain>
    </source>
</reference>
<dbReference type="Proteomes" id="UP000054007">
    <property type="component" value="Unassembled WGS sequence"/>
</dbReference>
<keyword evidence="2" id="KW-1185">Reference proteome</keyword>
<evidence type="ECO:0000313" key="1">
    <source>
        <dbReference type="EMBL" id="KIY61397.1"/>
    </source>
</evidence>